<dbReference type="Gene3D" id="3.40.30.10">
    <property type="entry name" value="Glutaredoxin"/>
    <property type="match status" value="1"/>
</dbReference>
<dbReference type="InterPro" id="IPR036249">
    <property type="entry name" value="Thioredoxin-like_sf"/>
</dbReference>
<gene>
    <name evidence="1" type="ORF">Q2T41_07770</name>
</gene>
<dbReference type="Proteomes" id="UP001168579">
    <property type="component" value="Unassembled WGS sequence"/>
</dbReference>
<accession>A0ABT8RQB5</accession>
<organism evidence="1 2">
    <name type="scientific">Maribacter confluentis</name>
    <dbReference type="NCBI Taxonomy" id="1656093"/>
    <lineage>
        <taxon>Bacteria</taxon>
        <taxon>Pseudomonadati</taxon>
        <taxon>Bacteroidota</taxon>
        <taxon>Flavobacteriia</taxon>
        <taxon>Flavobacteriales</taxon>
        <taxon>Flavobacteriaceae</taxon>
        <taxon>Maribacter</taxon>
    </lineage>
</organism>
<protein>
    <submittedName>
        <fullName evidence="1">Thioredoxin family protein</fullName>
    </submittedName>
</protein>
<name>A0ABT8RQB5_9FLAO</name>
<dbReference type="RefSeq" id="WP_304435615.1">
    <property type="nucleotide sequence ID" value="NZ_JAUKUC010000001.1"/>
</dbReference>
<evidence type="ECO:0000313" key="1">
    <source>
        <dbReference type="EMBL" id="MDO1512549.1"/>
    </source>
</evidence>
<proteinExistence type="predicted"/>
<dbReference type="SUPFAM" id="SSF52833">
    <property type="entry name" value="Thioredoxin-like"/>
    <property type="match status" value="1"/>
</dbReference>
<sequence>MATINVLNKDNMELAVEDLIEKSLVSGYTYGAYRALVASLAKKGATTGPEQKEAFVQYTRLNDSRMRRWDKTLRFSDEDIAKIKSVDQPVSWLVLTESWCGDASPALPVMHKITEINPKVSLTIILRDMNLAIMDRFLTNGTRSIPKLVAIDQNSGVPVATWGPRSMKATVMVEKYKSTHGKLTPEFKQDQQLFYNKDKGQSILEDLLRLLPLK</sequence>
<reference evidence="1" key="1">
    <citation type="journal article" date="2014" name="Int. J. Syst. Evol. Microbiol.">
        <title>Complete genome of a new Firmicutes species belonging to the dominant human colonic microbiota ('Ruminococcus bicirculans') reveals two chromosomes and a selective capacity to utilize plant glucans.</title>
        <authorList>
            <consortium name="NISC Comparative Sequencing Program"/>
            <person name="Wegmann U."/>
            <person name="Louis P."/>
            <person name="Goesmann A."/>
            <person name="Henrissat B."/>
            <person name="Duncan S.H."/>
            <person name="Flint H.J."/>
        </authorList>
    </citation>
    <scope>NUCLEOTIDE SEQUENCE</scope>
    <source>
        <strain evidence="1">CECT 8869</strain>
    </source>
</reference>
<keyword evidence="2" id="KW-1185">Reference proteome</keyword>
<dbReference type="Pfam" id="PF14595">
    <property type="entry name" value="Thioredoxin_9"/>
    <property type="match status" value="1"/>
</dbReference>
<comment type="caution">
    <text evidence="1">The sequence shown here is derived from an EMBL/GenBank/DDBJ whole genome shotgun (WGS) entry which is preliminary data.</text>
</comment>
<evidence type="ECO:0000313" key="2">
    <source>
        <dbReference type="Proteomes" id="UP001168579"/>
    </source>
</evidence>
<reference evidence="1" key="2">
    <citation type="submission" date="2023-06" db="EMBL/GenBank/DDBJ databases">
        <authorList>
            <person name="Lucena T."/>
            <person name="Sun Q."/>
        </authorList>
    </citation>
    <scope>NUCLEOTIDE SEQUENCE</scope>
    <source>
        <strain evidence="1">CECT 8869</strain>
    </source>
</reference>
<dbReference type="EMBL" id="JAUKUC010000001">
    <property type="protein sequence ID" value="MDO1512549.1"/>
    <property type="molecule type" value="Genomic_DNA"/>
</dbReference>